<feature type="region of interest" description="Disordered" evidence="6">
    <location>
        <begin position="418"/>
        <end position="448"/>
    </location>
</feature>
<reference evidence="8" key="1">
    <citation type="submission" date="2017-03" db="EMBL/GenBank/DDBJ databases">
        <authorList>
            <person name="Sharma R."/>
            <person name="Thines M."/>
        </authorList>
    </citation>
    <scope>NUCLEOTIDE SEQUENCE [LARGE SCALE GENOMIC DNA]</scope>
</reference>
<organism evidence="7 8">
    <name type="scientific">Lasallia pustulata</name>
    <dbReference type="NCBI Taxonomy" id="136370"/>
    <lineage>
        <taxon>Eukaryota</taxon>
        <taxon>Fungi</taxon>
        <taxon>Dikarya</taxon>
        <taxon>Ascomycota</taxon>
        <taxon>Pezizomycotina</taxon>
        <taxon>Lecanoromycetes</taxon>
        <taxon>OSLEUM clade</taxon>
        <taxon>Umbilicariomycetidae</taxon>
        <taxon>Umbilicariales</taxon>
        <taxon>Umbilicariaceae</taxon>
        <taxon>Lasallia</taxon>
    </lineage>
</organism>
<dbReference type="Pfam" id="PF00400">
    <property type="entry name" value="WD40"/>
    <property type="match status" value="5"/>
</dbReference>
<feature type="repeat" description="WD" evidence="5">
    <location>
        <begin position="62"/>
        <end position="104"/>
    </location>
</feature>
<keyword evidence="2" id="KW-0677">Repeat</keyword>
<dbReference type="InterPro" id="IPR020472">
    <property type="entry name" value="WD40_PAC1"/>
</dbReference>
<evidence type="ECO:0000256" key="2">
    <source>
        <dbReference type="ARBA" id="ARBA00022737"/>
    </source>
</evidence>
<sequence>MNAYLLSRSLGSIAPQSLQRAETNRLLHAVQPAPDIRFDGSGDTATSVPTLTAGRDGTLSDTWAHKAGVNALVTDRFEGRYLLSGGAESSIILWDLEAAENTVKSCVHRPAGVVRRSISSHKFGITQLSFYPFDSLAFLSSSYDHTLKIYSTGTLSASASFDLNSVVYSHSLSPIADHLLVACATQHPAVRLIDLRTGASAHSLAGHHGAVLSVAWSPRDEYILASGGSDGTVRLWDIRRSSGCLGVLDLEDSVGVGGEDGLGKNVRLRERGKAHVGACNGVVWTDSGHKLITAGHDERVRVWDTATGANTLSHFGPIVKNTHLSALLPLVVPSSVTPAGQLVMFYPNEKEILMFDLFNGTLKKRLRVPGVAIAQALGSAGQRNTRNRITSLAWRPGNVEMYSASSDGTIRAWMPRTRDDADVEEEEAKEASGGDDEDESRKRKREALDTVYRDLTRQKITFN</sequence>
<proteinExistence type="predicted"/>
<dbReference type="PANTHER" id="PTHR46202:SF1">
    <property type="entry name" value="DNA EXCISION REPAIR PROTEIN ERCC-8"/>
    <property type="match status" value="1"/>
</dbReference>
<dbReference type="GO" id="GO:0000109">
    <property type="term" value="C:nucleotide-excision repair complex"/>
    <property type="evidence" value="ECO:0007669"/>
    <property type="project" value="TreeGrafter"/>
</dbReference>
<dbReference type="EMBL" id="FWEW01000977">
    <property type="protein sequence ID" value="SLM36224.1"/>
    <property type="molecule type" value="Genomic_DNA"/>
</dbReference>
<dbReference type="PANTHER" id="PTHR46202">
    <property type="entry name" value="DNA EXCISION REPAIR PROTEIN ERCC-8"/>
    <property type="match status" value="1"/>
</dbReference>
<keyword evidence="4" id="KW-0234">DNA repair</keyword>
<feature type="repeat" description="WD" evidence="5">
    <location>
        <begin position="272"/>
        <end position="313"/>
    </location>
</feature>
<feature type="compositionally biased region" description="Acidic residues" evidence="6">
    <location>
        <begin position="421"/>
        <end position="438"/>
    </location>
</feature>
<dbReference type="GO" id="GO:0031464">
    <property type="term" value="C:Cul4A-RING E3 ubiquitin ligase complex"/>
    <property type="evidence" value="ECO:0007669"/>
    <property type="project" value="TreeGrafter"/>
</dbReference>
<dbReference type="PRINTS" id="PR00320">
    <property type="entry name" value="GPROTEINBRPT"/>
</dbReference>
<accession>A0A1W5CZB3</accession>
<keyword evidence="8" id="KW-1185">Reference proteome</keyword>
<dbReference type="InterPro" id="IPR042238">
    <property type="entry name" value="Rad28/ERCC8/Ckn1/ATCSA-1"/>
</dbReference>
<dbReference type="InterPro" id="IPR019775">
    <property type="entry name" value="WD40_repeat_CS"/>
</dbReference>
<evidence type="ECO:0000256" key="6">
    <source>
        <dbReference type="SAM" id="MobiDB-lite"/>
    </source>
</evidence>
<dbReference type="SMART" id="SM00320">
    <property type="entry name" value="WD40"/>
    <property type="match status" value="5"/>
</dbReference>
<evidence type="ECO:0000256" key="4">
    <source>
        <dbReference type="ARBA" id="ARBA00023204"/>
    </source>
</evidence>
<dbReference type="GO" id="GO:0006283">
    <property type="term" value="P:transcription-coupled nucleotide-excision repair"/>
    <property type="evidence" value="ECO:0007669"/>
    <property type="project" value="InterPro"/>
</dbReference>
<dbReference type="PROSITE" id="PS00678">
    <property type="entry name" value="WD_REPEATS_1"/>
    <property type="match status" value="2"/>
</dbReference>
<dbReference type="SUPFAM" id="SSF50978">
    <property type="entry name" value="WD40 repeat-like"/>
    <property type="match status" value="1"/>
</dbReference>
<evidence type="ECO:0000256" key="1">
    <source>
        <dbReference type="ARBA" id="ARBA00022574"/>
    </source>
</evidence>
<dbReference type="AlphaFoldDB" id="A0A1W5CZB3"/>
<dbReference type="PROSITE" id="PS50294">
    <property type="entry name" value="WD_REPEATS_REGION"/>
    <property type="match status" value="2"/>
</dbReference>
<keyword evidence="3" id="KW-0227">DNA damage</keyword>
<evidence type="ECO:0000256" key="5">
    <source>
        <dbReference type="PROSITE-ProRule" id="PRU00221"/>
    </source>
</evidence>
<dbReference type="InterPro" id="IPR015943">
    <property type="entry name" value="WD40/YVTN_repeat-like_dom_sf"/>
</dbReference>
<protein>
    <submittedName>
        <fullName evidence="7">WD40/YVTN repeat-like-containing domain</fullName>
    </submittedName>
</protein>
<dbReference type="InterPro" id="IPR001680">
    <property type="entry name" value="WD40_rpt"/>
</dbReference>
<evidence type="ECO:0000313" key="7">
    <source>
        <dbReference type="EMBL" id="SLM36224.1"/>
    </source>
</evidence>
<keyword evidence="1 5" id="KW-0853">WD repeat</keyword>
<name>A0A1W5CZB3_9LECA</name>
<evidence type="ECO:0000313" key="8">
    <source>
        <dbReference type="Proteomes" id="UP000192927"/>
    </source>
</evidence>
<feature type="repeat" description="WD" evidence="5">
    <location>
        <begin position="204"/>
        <end position="239"/>
    </location>
</feature>
<dbReference type="PROSITE" id="PS50082">
    <property type="entry name" value="WD_REPEATS_2"/>
    <property type="match status" value="4"/>
</dbReference>
<dbReference type="InterPro" id="IPR036322">
    <property type="entry name" value="WD40_repeat_dom_sf"/>
</dbReference>
<dbReference type="Gene3D" id="2.130.10.10">
    <property type="entry name" value="YVTN repeat-like/Quinoprotein amine dehydrogenase"/>
    <property type="match status" value="1"/>
</dbReference>
<dbReference type="GO" id="GO:0043161">
    <property type="term" value="P:proteasome-mediated ubiquitin-dependent protein catabolic process"/>
    <property type="evidence" value="ECO:0007669"/>
    <property type="project" value="TreeGrafter"/>
</dbReference>
<evidence type="ECO:0000256" key="3">
    <source>
        <dbReference type="ARBA" id="ARBA00022763"/>
    </source>
</evidence>
<dbReference type="GO" id="GO:0000209">
    <property type="term" value="P:protein polyubiquitination"/>
    <property type="evidence" value="ECO:0007669"/>
    <property type="project" value="TreeGrafter"/>
</dbReference>
<feature type="repeat" description="WD" evidence="5">
    <location>
        <begin position="382"/>
        <end position="413"/>
    </location>
</feature>
<dbReference type="Proteomes" id="UP000192927">
    <property type="component" value="Unassembled WGS sequence"/>
</dbReference>